<evidence type="ECO:0000313" key="5">
    <source>
        <dbReference type="Proteomes" id="UP000654471"/>
    </source>
</evidence>
<dbReference type="Proteomes" id="UP000654471">
    <property type="component" value="Unassembled WGS sequence"/>
</dbReference>
<proteinExistence type="inferred from homology"/>
<dbReference type="Pfam" id="PF00011">
    <property type="entry name" value="HSP20"/>
    <property type="match status" value="1"/>
</dbReference>
<dbReference type="CDD" id="cd06464">
    <property type="entry name" value="ACD_sHsps-like"/>
    <property type="match status" value="1"/>
</dbReference>
<gene>
    <name evidence="4" type="primary">hspF</name>
    <name evidence="4" type="ORF">GCM10010211_43970</name>
</gene>
<feature type="domain" description="SHSP" evidence="3">
    <location>
        <begin position="48"/>
        <end position="157"/>
    </location>
</feature>
<dbReference type="InterPro" id="IPR002068">
    <property type="entry name" value="A-crystallin/Hsp20_dom"/>
</dbReference>
<name>A0ABQ2VAZ3_9ACTN</name>
<accession>A0ABQ2VAZ3</accession>
<evidence type="ECO:0000256" key="2">
    <source>
        <dbReference type="RuleBase" id="RU003616"/>
    </source>
</evidence>
<organism evidence="4 5">
    <name type="scientific">Streptomyces albospinus</name>
    <dbReference type="NCBI Taxonomy" id="285515"/>
    <lineage>
        <taxon>Bacteria</taxon>
        <taxon>Bacillati</taxon>
        <taxon>Actinomycetota</taxon>
        <taxon>Actinomycetes</taxon>
        <taxon>Kitasatosporales</taxon>
        <taxon>Streptomycetaceae</taxon>
        <taxon>Streptomyces</taxon>
    </lineage>
</organism>
<comment type="similarity">
    <text evidence="1 2">Belongs to the small heat shock protein (HSP20) family.</text>
</comment>
<dbReference type="PROSITE" id="PS01031">
    <property type="entry name" value="SHSP"/>
    <property type="match status" value="1"/>
</dbReference>
<reference evidence="5" key="1">
    <citation type="journal article" date="2019" name="Int. J. Syst. Evol. Microbiol.">
        <title>The Global Catalogue of Microorganisms (GCM) 10K type strain sequencing project: providing services to taxonomists for standard genome sequencing and annotation.</title>
        <authorList>
            <consortium name="The Broad Institute Genomics Platform"/>
            <consortium name="The Broad Institute Genome Sequencing Center for Infectious Disease"/>
            <person name="Wu L."/>
            <person name="Ma J."/>
        </authorList>
    </citation>
    <scope>NUCLEOTIDE SEQUENCE [LARGE SCALE GENOMIC DNA]</scope>
    <source>
        <strain evidence="5">JCM 3399</strain>
    </source>
</reference>
<dbReference type="EMBL" id="BMRP01000015">
    <property type="protein sequence ID" value="GGU73306.1"/>
    <property type="molecule type" value="Genomic_DNA"/>
</dbReference>
<comment type="caution">
    <text evidence="4">The sequence shown here is derived from an EMBL/GenBank/DDBJ whole genome shotgun (WGS) entry which is preliminary data.</text>
</comment>
<sequence length="157" mass="17548">MNLPIRHRPGSLLEHGLRWPEPMAAEFEELFDRMSRFLQSASITPSLTEAMSWAPPADLHETDGAYLVECELPGIQRKDVDVTVGEHEVSISGELKEQEREGVPRRRGRPTGKFEYRALLPVDVKSEDVTASLTDGVLTVTIPKAQPAKPRHIEIQG</sequence>
<dbReference type="RefSeq" id="WP_189302514.1">
    <property type="nucleotide sequence ID" value="NZ_BMRP01000015.1"/>
</dbReference>
<protein>
    <submittedName>
        <fullName evidence="4">Molecular chaperone Hsp20</fullName>
    </submittedName>
</protein>
<evidence type="ECO:0000259" key="3">
    <source>
        <dbReference type="PROSITE" id="PS01031"/>
    </source>
</evidence>
<dbReference type="SUPFAM" id="SSF49764">
    <property type="entry name" value="HSP20-like chaperones"/>
    <property type="match status" value="1"/>
</dbReference>
<dbReference type="InterPro" id="IPR031107">
    <property type="entry name" value="Small_HSP"/>
</dbReference>
<keyword evidence="5" id="KW-1185">Reference proteome</keyword>
<evidence type="ECO:0000313" key="4">
    <source>
        <dbReference type="EMBL" id="GGU73306.1"/>
    </source>
</evidence>
<evidence type="ECO:0000256" key="1">
    <source>
        <dbReference type="PROSITE-ProRule" id="PRU00285"/>
    </source>
</evidence>
<dbReference type="InterPro" id="IPR008978">
    <property type="entry name" value="HSP20-like_chaperone"/>
</dbReference>
<dbReference type="Gene3D" id="2.60.40.790">
    <property type="match status" value="1"/>
</dbReference>
<dbReference type="PANTHER" id="PTHR11527">
    <property type="entry name" value="HEAT-SHOCK PROTEIN 20 FAMILY MEMBER"/>
    <property type="match status" value="1"/>
</dbReference>